<evidence type="ECO:0000256" key="4">
    <source>
        <dbReference type="ARBA" id="ARBA00022722"/>
    </source>
</evidence>
<dbReference type="Gene3D" id="3.30.420.10">
    <property type="entry name" value="Ribonuclease H-like superfamily/Ribonuclease H"/>
    <property type="match status" value="2"/>
</dbReference>
<feature type="region of interest" description="Disordered" evidence="9">
    <location>
        <begin position="160"/>
        <end position="180"/>
    </location>
</feature>
<dbReference type="FunFam" id="3.30.70.270:FF:000020">
    <property type="entry name" value="Transposon Tf2-6 polyprotein-like Protein"/>
    <property type="match status" value="1"/>
</dbReference>
<evidence type="ECO:0000313" key="14">
    <source>
        <dbReference type="Proteomes" id="UP000594261"/>
    </source>
</evidence>
<dbReference type="Gramene" id="QL07p017311:mrna">
    <property type="protein sequence ID" value="QL07p017311:mrna"/>
    <property type="gene ID" value="QL07p017311"/>
</dbReference>
<dbReference type="Pfam" id="PF17921">
    <property type="entry name" value="Integrase_H2C2"/>
    <property type="match status" value="1"/>
</dbReference>
<keyword evidence="3" id="KW-0548">Nucleotidyltransferase</keyword>
<dbReference type="SUPFAM" id="SSF56672">
    <property type="entry name" value="DNA/RNA polymerases"/>
    <property type="match status" value="1"/>
</dbReference>
<dbReference type="PROSITE" id="PS50879">
    <property type="entry name" value="RNASE_H_1"/>
    <property type="match status" value="1"/>
</dbReference>
<reference evidence="13 14" key="1">
    <citation type="journal article" date="2016" name="G3 (Bethesda)">
        <title>First Draft Assembly and Annotation of the Genome of a California Endemic Oak Quercus lobata Nee (Fagaceae).</title>
        <authorList>
            <person name="Sork V.L."/>
            <person name="Fitz-Gibbon S.T."/>
            <person name="Puiu D."/>
            <person name="Crepeau M."/>
            <person name="Gugger P.F."/>
            <person name="Sherman R."/>
            <person name="Stevens K."/>
            <person name="Langley C.H."/>
            <person name="Pellegrini M."/>
            <person name="Salzberg S.L."/>
        </authorList>
    </citation>
    <scope>NUCLEOTIDE SEQUENCE [LARGE SCALE GENOMIC DNA]</scope>
    <source>
        <strain evidence="13 14">cv. SW786</strain>
    </source>
</reference>
<dbReference type="PANTHER" id="PTHR48475">
    <property type="entry name" value="RIBONUCLEASE H"/>
    <property type="match status" value="1"/>
</dbReference>
<evidence type="ECO:0000256" key="6">
    <source>
        <dbReference type="ARBA" id="ARBA00022801"/>
    </source>
</evidence>
<dbReference type="CDD" id="cd01647">
    <property type="entry name" value="RT_LTR"/>
    <property type="match status" value="1"/>
</dbReference>
<feature type="compositionally biased region" description="Polar residues" evidence="9">
    <location>
        <begin position="37"/>
        <end position="47"/>
    </location>
</feature>
<sequence length="2213" mass="252111">MASSKNVRKSVVDDSSADEYVGPITRSRSKALDRLQPQPTQENQSPADISLDFLVNRKATTKDSSTSEDLEISNESSPTKTFSINSWPVMRNLRSEVPLTHPVSSFSPSSIEVMPVMMTNTSTMEEKMAEMEQRVILLTKALEEKDVKIATLMNKLEVQDSGESSLGPEQPPGFTFKGENVKGDKGKGETCENAGTQGGLFVKQFVRSLKGNAFDWYTDLEPESIDSWEQLEREFLNRFYSTRRTVSMMELTNTKQWKDEPVVDYINRWRSLSLDCKDRLTEISAIEMCIQGMHWGLLYILQGVKPRTFEELATRAHDMELSISSHGNTKPPVPEERKERREIRKNDRNAKSNIKDSMNVNPAPVKISTKNVKVNEKRPEGECKRPEEMRKVDDPNYCKYHRIISHPIQKCFVLKELIMKLAKERKIDLDFNDVAQSNPVTFSCGLPSSLSPNTKQGANTTLIHFGSLEPVQIQLSQKAPDYNSDDDKRRAQNQIQPWSKRMSDKRQGRLGTKVYEDSAQIQKSRKLITLEEFFPRKFFQNDSAEAIHTISRCEIQDEKEDVDHDDPKETLSSLEKFQSQVDEVEPLQSPTSPKEVLTRALEEPEIYAPHTNMLQQTQGCYACSPDLTFTDEDLLLGSKPHNRPLYVSGYAREQRIERILVDGGSAVNILPKMTMKRLGFTMEELSHSRLVIQGFNQGGQRAIGLIHLELSIGELKSNVLFHVIDAKTTYNMLLGRPWIHENGIVPSTLHQCFKFFQNGIKKVDADLKPFAETEAHFVDAKFYAKEDISSENGQSPFAECLQPTKDMGRPAKLTMEDVAILKEDHVMPLTSSTNPLPSKPLNGFVRSLQTPIEHGILPSGRTKEWFDPKAYRLLAKAGYDFSKREDLGKLIPEATGEKMHGLSKTQRKMRLEGHEIHIPKTGLGYTPEQPAQIWIKKRSDPSSSQYITVEVGESSNQRKDHSSPHVSVFDRIEASSSRITVFDRLNTTCLTPNRDTLACKSVFDRLGATKRPIGSHSQSSINFDVQGEKKANDEIRSSIPSRMKRNFTLEINTEGSLKVKRRTIVHTSQSPVHDEEIEEVSSSFHITIEESTLSDAEATNEEVDEAPPALEDGGQATVDELKEINLGTVEEPRPTFISALLTPEEEEGYLKLLVEYKDVFAWTYKEMPGLNLSIALHHLAVKKGVRPVKQAQRRFRPELIPQIETEVNKLIEAGFIREVQYPEWIANIVPVKKKNGQIRVCVDFRDLNNACPKDDFPLPITEVMVDATTGHEALSFMDGSLGYNQIRMNPKDEQLTAFRTPKGIYCYKVMPFGLKNAGATYQRAMQKIFDNVLHKYVECYVDDLVVKTKRREDHLADLRSVFTRLRKYQLKMNPRKCAFGVTSGKFLGFIVRHRGIEIDQSKIEAIQKMPEPKNLRELRGLQGKLAYIRRFISNLAGRCQPFNRLMKKDVHFEWDEACSNAFALIKRYLLNPPVLGAPIPGKPLVLYIAAQERSLGALMAQENKEGKERALYYLSRTLNGAELNYSPIEKMCLALFFAIDKLEHYMQAYTVRLIAKADPIKYVLSRPVVSGRIARWAVLLQQYDLAYIPQKAVKGQALADFLADHPVPSDWEFSDDFPDEDVFYIEEMPPWIMFFDGAARREGAGAGVVFVSPQRQILLYSFSLSELCSNNVAEYQALIIGLQMAIEMGIAQLEIFGDSKLIINQILEQYDVKKEDLIPFCKYAKKLLANFEATTLEHIPRKENRQADALANLATALALSQEETTKVAISQRWVVPLVVEEEEEEQANIISVCLVEKEDWRQVIIEYLQHGRLPDDKRHRTEIRRRAARFIYYKDTLFRRSFDGLFLRCLGEEEAKQALEEAHSGICGAHQSGPKLHYRIKRMGYYWPTMVQDSMECAKKCEACQYHANFIHQPPEPLHPTVASWPFDAWGLDAIGPLPKSSGGHLYILAATDYFSKWAEAVPLREVKKETVVNFIRTHLIYRYGVPRYIITDNGKPFYNRLMTELCEKFEFKQYNSSMYNAPANGLAEAFNKTLGSLLKKVVSKTKRDWHERIGEALWAYRTTFRTPTQATPYSLVYGVEAVLPLERQIPSLRIAIQEGLTGEENAKLRLQELEALDEKRLEAQQRLECYQARLSSAFNKRVKPRSFQVGDLVLAVRRPIITTHRTGNKFTSKWDGPYVVQEVYTNGAYKLIDNDGVRIGPINGKFLKRFYA</sequence>
<dbReference type="EC" id="2.7.7.49" evidence="1"/>
<feature type="domain" description="RNase H type-1" evidence="11">
    <location>
        <begin position="1627"/>
        <end position="1756"/>
    </location>
</feature>
<protein>
    <recommendedName>
        <fullName evidence="1">RNA-directed DNA polymerase</fullName>
        <ecNumber evidence="1">2.7.7.49</ecNumber>
    </recommendedName>
</protein>
<keyword evidence="7" id="KW-0695">RNA-directed DNA polymerase</keyword>
<evidence type="ECO:0000256" key="2">
    <source>
        <dbReference type="ARBA" id="ARBA00022679"/>
    </source>
</evidence>
<dbReference type="GO" id="GO:0003676">
    <property type="term" value="F:nucleic acid binding"/>
    <property type="evidence" value="ECO:0007669"/>
    <property type="project" value="InterPro"/>
</dbReference>
<dbReference type="InterPro" id="IPR043502">
    <property type="entry name" value="DNA/RNA_pol_sf"/>
</dbReference>
<evidence type="ECO:0000256" key="3">
    <source>
        <dbReference type="ARBA" id="ARBA00022695"/>
    </source>
</evidence>
<dbReference type="InterPro" id="IPR036397">
    <property type="entry name" value="RNaseH_sf"/>
</dbReference>
<dbReference type="GO" id="GO:0015074">
    <property type="term" value="P:DNA integration"/>
    <property type="evidence" value="ECO:0007669"/>
    <property type="project" value="InterPro"/>
</dbReference>
<evidence type="ECO:0000256" key="8">
    <source>
        <dbReference type="ARBA" id="ARBA00023172"/>
    </source>
</evidence>
<dbReference type="CDD" id="cd00303">
    <property type="entry name" value="retropepsin_like"/>
    <property type="match status" value="1"/>
</dbReference>
<dbReference type="PANTHER" id="PTHR48475:SF1">
    <property type="entry name" value="RNASE H TYPE-1 DOMAIN-CONTAINING PROTEIN"/>
    <property type="match status" value="1"/>
</dbReference>
<evidence type="ECO:0000259" key="10">
    <source>
        <dbReference type="PROSITE" id="PS50878"/>
    </source>
</evidence>
<keyword evidence="14" id="KW-1185">Reference proteome</keyword>
<dbReference type="Gene3D" id="3.30.70.270">
    <property type="match status" value="2"/>
</dbReference>
<name>A0A7N2M4J7_QUELO</name>
<dbReference type="InterPro" id="IPR001584">
    <property type="entry name" value="Integrase_cat-core"/>
</dbReference>
<dbReference type="InParanoid" id="A0A7N2M4J7"/>
<dbReference type="InterPro" id="IPR000477">
    <property type="entry name" value="RT_dom"/>
</dbReference>
<dbReference type="Pfam" id="PF03732">
    <property type="entry name" value="Retrotrans_gag"/>
    <property type="match status" value="1"/>
</dbReference>
<reference evidence="13" key="2">
    <citation type="submission" date="2021-01" db="UniProtKB">
        <authorList>
            <consortium name="EnsemblPlants"/>
        </authorList>
    </citation>
    <scope>IDENTIFICATION</scope>
</reference>
<dbReference type="Pfam" id="PF00665">
    <property type="entry name" value="rve"/>
    <property type="match status" value="1"/>
</dbReference>
<evidence type="ECO:0000259" key="12">
    <source>
        <dbReference type="PROSITE" id="PS50994"/>
    </source>
</evidence>
<dbReference type="GO" id="GO:0003964">
    <property type="term" value="F:RNA-directed DNA polymerase activity"/>
    <property type="evidence" value="ECO:0007669"/>
    <property type="project" value="UniProtKB-KW"/>
</dbReference>
<feature type="domain" description="Integrase catalytic" evidence="12">
    <location>
        <begin position="1922"/>
        <end position="2081"/>
    </location>
</feature>
<dbReference type="PROSITE" id="PS50994">
    <property type="entry name" value="INTEGRASE"/>
    <property type="match status" value="1"/>
</dbReference>
<feature type="region of interest" description="Disordered" evidence="9">
    <location>
        <begin position="479"/>
        <end position="511"/>
    </location>
</feature>
<dbReference type="SUPFAM" id="SSF53098">
    <property type="entry name" value="Ribonuclease H-like"/>
    <property type="match status" value="2"/>
</dbReference>
<dbReference type="SUPFAM" id="SSF50630">
    <property type="entry name" value="Acid proteases"/>
    <property type="match status" value="1"/>
</dbReference>
<dbReference type="Gene3D" id="3.10.10.10">
    <property type="entry name" value="HIV Type 1 Reverse Transcriptase, subunit A, domain 1"/>
    <property type="match status" value="1"/>
</dbReference>
<evidence type="ECO:0000256" key="5">
    <source>
        <dbReference type="ARBA" id="ARBA00022759"/>
    </source>
</evidence>
<feature type="region of interest" description="Disordered" evidence="9">
    <location>
        <begin position="321"/>
        <end position="362"/>
    </location>
</feature>
<dbReference type="PROSITE" id="PS50878">
    <property type="entry name" value="RT_POL"/>
    <property type="match status" value="1"/>
</dbReference>
<keyword evidence="8" id="KW-0233">DNA recombination</keyword>
<keyword evidence="2" id="KW-0808">Transferase</keyword>
<dbReference type="OMA" id="FEQMTES"/>
<dbReference type="InterPro" id="IPR012337">
    <property type="entry name" value="RNaseH-like_sf"/>
</dbReference>
<evidence type="ECO:0000313" key="13">
    <source>
        <dbReference type="EnsemblPlants" id="QL07p017311:mrna"/>
    </source>
</evidence>
<dbReference type="InterPro" id="IPR043128">
    <property type="entry name" value="Rev_trsase/Diguanyl_cyclase"/>
</dbReference>
<dbReference type="Pfam" id="PF13456">
    <property type="entry name" value="RVT_3"/>
    <property type="match status" value="1"/>
</dbReference>
<evidence type="ECO:0000256" key="9">
    <source>
        <dbReference type="SAM" id="MobiDB-lite"/>
    </source>
</evidence>
<keyword evidence="6" id="KW-0378">Hydrolase</keyword>
<feature type="region of interest" description="Disordered" evidence="9">
    <location>
        <begin position="1"/>
        <end position="80"/>
    </location>
</feature>
<dbReference type="Gene3D" id="1.10.340.70">
    <property type="match status" value="1"/>
</dbReference>
<dbReference type="InterPro" id="IPR002156">
    <property type="entry name" value="RNaseH_domain"/>
</dbReference>
<evidence type="ECO:0000256" key="1">
    <source>
        <dbReference type="ARBA" id="ARBA00012493"/>
    </source>
</evidence>
<dbReference type="InterPro" id="IPR041588">
    <property type="entry name" value="Integrase_H2C2"/>
</dbReference>
<dbReference type="GO" id="GO:0006310">
    <property type="term" value="P:DNA recombination"/>
    <property type="evidence" value="ECO:0007669"/>
    <property type="project" value="UniProtKB-KW"/>
</dbReference>
<feature type="domain" description="Reverse transcriptase" evidence="10">
    <location>
        <begin position="1212"/>
        <end position="1391"/>
    </location>
</feature>
<dbReference type="Gene3D" id="2.40.70.10">
    <property type="entry name" value="Acid Proteases"/>
    <property type="match status" value="1"/>
</dbReference>
<accession>A0A7N2M4J7</accession>
<proteinExistence type="predicted"/>
<evidence type="ECO:0000256" key="7">
    <source>
        <dbReference type="ARBA" id="ARBA00022918"/>
    </source>
</evidence>
<feature type="compositionally biased region" description="Basic and acidic residues" evidence="9">
    <location>
        <begin position="333"/>
        <end position="354"/>
    </location>
</feature>
<dbReference type="InterPro" id="IPR005162">
    <property type="entry name" value="Retrotrans_gag_dom"/>
</dbReference>
<dbReference type="CDD" id="cd09274">
    <property type="entry name" value="RNase_HI_RT_Ty3"/>
    <property type="match status" value="1"/>
</dbReference>
<dbReference type="EMBL" id="LRBV02000007">
    <property type="status" value="NOT_ANNOTATED_CDS"/>
    <property type="molecule type" value="Genomic_DNA"/>
</dbReference>
<keyword evidence="4" id="KW-0540">Nuclease</keyword>
<dbReference type="Proteomes" id="UP000594261">
    <property type="component" value="Chromosome 7"/>
</dbReference>
<dbReference type="GO" id="GO:0004523">
    <property type="term" value="F:RNA-DNA hybrid ribonuclease activity"/>
    <property type="evidence" value="ECO:0007669"/>
    <property type="project" value="InterPro"/>
</dbReference>
<dbReference type="CDD" id="cd09279">
    <property type="entry name" value="RNase_HI_like"/>
    <property type="match status" value="1"/>
</dbReference>
<dbReference type="EnsemblPlants" id="QL07p017311:mrna">
    <property type="protein sequence ID" value="QL07p017311:mrna"/>
    <property type="gene ID" value="QL07p017311"/>
</dbReference>
<keyword evidence="5" id="KW-0255">Endonuclease</keyword>
<organism evidence="13 14">
    <name type="scientific">Quercus lobata</name>
    <name type="common">Valley oak</name>
    <dbReference type="NCBI Taxonomy" id="97700"/>
    <lineage>
        <taxon>Eukaryota</taxon>
        <taxon>Viridiplantae</taxon>
        <taxon>Streptophyta</taxon>
        <taxon>Embryophyta</taxon>
        <taxon>Tracheophyta</taxon>
        <taxon>Spermatophyta</taxon>
        <taxon>Magnoliopsida</taxon>
        <taxon>eudicotyledons</taxon>
        <taxon>Gunneridae</taxon>
        <taxon>Pentapetalae</taxon>
        <taxon>rosids</taxon>
        <taxon>fabids</taxon>
        <taxon>Fagales</taxon>
        <taxon>Fagaceae</taxon>
        <taxon>Quercus</taxon>
    </lineage>
</organism>
<evidence type="ECO:0000259" key="11">
    <source>
        <dbReference type="PROSITE" id="PS50879"/>
    </source>
</evidence>
<dbReference type="Pfam" id="PF00078">
    <property type="entry name" value="RVT_1"/>
    <property type="match status" value="1"/>
</dbReference>
<dbReference type="Pfam" id="PF17917">
    <property type="entry name" value="RT_RNaseH"/>
    <property type="match status" value="1"/>
</dbReference>
<dbReference type="InterPro" id="IPR041373">
    <property type="entry name" value="RT_RNaseH"/>
</dbReference>
<dbReference type="InterPro" id="IPR021109">
    <property type="entry name" value="Peptidase_aspartic_dom_sf"/>
</dbReference>